<dbReference type="RefSeq" id="WP_114281352.1">
    <property type="nucleotide sequence ID" value="NZ_QPJY01000019.1"/>
</dbReference>
<proteinExistence type="predicted"/>
<reference evidence="2 3" key="1">
    <citation type="submission" date="2018-07" db="EMBL/GenBank/DDBJ databases">
        <title>Genomic Encyclopedia of Type Strains, Phase IV (KMG-IV): sequencing the most valuable type-strain genomes for metagenomic binning, comparative biology and taxonomic classification.</title>
        <authorList>
            <person name="Goeker M."/>
        </authorList>
    </citation>
    <scope>NUCLEOTIDE SEQUENCE [LARGE SCALE GENOMIC DNA]</scope>
    <source>
        <strain evidence="2 3">DSM 26407</strain>
    </source>
</reference>
<dbReference type="OrthoDB" id="7067590at2"/>
<keyword evidence="1" id="KW-1133">Transmembrane helix</keyword>
<evidence type="ECO:0000313" key="2">
    <source>
        <dbReference type="EMBL" id="RCX22005.1"/>
    </source>
</evidence>
<evidence type="ECO:0000256" key="1">
    <source>
        <dbReference type="SAM" id="Phobius"/>
    </source>
</evidence>
<dbReference type="PROSITE" id="PS51257">
    <property type="entry name" value="PROKAR_LIPOPROTEIN"/>
    <property type="match status" value="1"/>
</dbReference>
<dbReference type="Proteomes" id="UP000252707">
    <property type="component" value="Unassembled WGS sequence"/>
</dbReference>
<dbReference type="EMBL" id="QPJY01000019">
    <property type="protein sequence ID" value="RCX22005.1"/>
    <property type="molecule type" value="Genomic_DNA"/>
</dbReference>
<keyword evidence="1" id="KW-0812">Transmembrane</keyword>
<gene>
    <name evidence="2" type="ORF">DFQ59_11922</name>
</gene>
<keyword evidence="3" id="KW-1185">Reference proteome</keyword>
<keyword evidence="1" id="KW-0472">Membrane</keyword>
<protein>
    <recommendedName>
        <fullName evidence="4">Lipoprotein</fullName>
    </recommendedName>
</protein>
<feature type="transmembrane region" description="Helical" evidence="1">
    <location>
        <begin position="7"/>
        <end position="29"/>
    </location>
</feature>
<evidence type="ECO:0008006" key="4">
    <source>
        <dbReference type="Google" id="ProtNLM"/>
    </source>
</evidence>
<evidence type="ECO:0000313" key="3">
    <source>
        <dbReference type="Proteomes" id="UP000252707"/>
    </source>
</evidence>
<comment type="caution">
    <text evidence="2">The sequence shown here is derived from an EMBL/GenBank/DDBJ whole genome shotgun (WGS) entry which is preliminary data.</text>
</comment>
<name>A0A369BLM4_9GAMM</name>
<organism evidence="2 3">
    <name type="scientific">Thioalbus denitrificans</name>
    <dbReference type="NCBI Taxonomy" id="547122"/>
    <lineage>
        <taxon>Bacteria</taxon>
        <taxon>Pseudomonadati</taxon>
        <taxon>Pseudomonadota</taxon>
        <taxon>Gammaproteobacteria</taxon>
        <taxon>Chromatiales</taxon>
        <taxon>Ectothiorhodospiraceae</taxon>
        <taxon>Thioalbus</taxon>
    </lineage>
</organism>
<sequence length="80" mass="8186">MKTLGQKIAIVTAGLSYLAAVGCVAIVIVREDAGQMDPVKASLLASVVFFVGVGYVLQVIGTARLKGILSRPGSGDHTGE</sequence>
<accession>A0A369BLM4</accession>
<dbReference type="AlphaFoldDB" id="A0A369BLM4"/>
<feature type="transmembrane region" description="Helical" evidence="1">
    <location>
        <begin position="41"/>
        <end position="61"/>
    </location>
</feature>